<dbReference type="Pfam" id="PF20258">
    <property type="entry name" value="tRNA_Me_trans_C"/>
    <property type="match status" value="1"/>
</dbReference>
<protein>
    <submittedName>
        <fullName evidence="10">tRNA-specific 2-thiouridylase MnmA</fullName>
        <ecNumber evidence="10">2.8.1.13</ecNumber>
    </submittedName>
</protein>
<dbReference type="InterPro" id="IPR023382">
    <property type="entry name" value="MnmA-like_central_sf"/>
</dbReference>
<evidence type="ECO:0000259" key="9">
    <source>
        <dbReference type="Pfam" id="PF20259"/>
    </source>
</evidence>
<keyword evidence="5" id="KW-0547">Nucleotide-binding</keyword>
<dbReference type="GO" id="GO:0000049">
    <property type="term" value="F:tRNA binding"/>
    <property type="evidence" value="ECO:0007669"/>
    <property type="project" value="UniProtKB-KW"/>
</dbReference>
<dbReference type="PANTHER" id="PTHR11933">
    <property type="entry name" value="TRNA 5-METHYLAMINOMETHYL-2-THIOURIDYLATE -METHYLTRANSFERASE"/>
    <property type="match status" value="1"/>
</dbReference>
<dbReference type="FunFam" id="2.40.30.10:FF:000023">
    <property type="entry name" value="tRNA-specific 2-thiouridylase MnmA"/>
    <property type="match status" value="1"/>
</dbReference>
<dbReference type="InterPro" id="IPR046885">
    <property type="entry name" value="MnmA-like_C"/>
</dbReference>
<dbReference type="PANTHER" id="PTHR11933:SF5">
    <property type="entry name" value="MITOCHONDRIAL TRNA-SPECIFIC 2-THIOURIDYLASE 1"/>
    <property type="match status" value="1"/>
</dbReference>
<evidence type="ECO:0000256" key="2">
    <source>
        <dbReference type="ARBA" id="ARBA00022555"/>
    </source>
</evidence>
<dbReference type="Gene3D" id="2.40.30.10">
    <property type="entry name" value="Translation factors"/>
    <property type="match status" value="1"/>
</dbReference>
<accession>A0A645GUQ9</accession>
<dbReference type="GO" id="GO:0103016">
    <property type="term" value="F:tRNA-uridine 2-sulfurtransferase activity"/>
    <property type="evidence" value="ECO:0007669"/>
    <property type="project" value="UniProtKB-EC"/>
</dbReference>
<reference evidence="10" key="1">
    <citation type="submission" date="2019-08" db="EMBL/GenBank/DDBJ databases">
        <authorList>
            <person name="Kucharzyk K."/>
            <person name="Murdoch R.W."/>
            <person name="Higgins S."/>
            <person name="Loffler F."/>
        </authorList>
    </citation>
    <scope>NUCLEOTIDE SEQUENCE</scope>
</reference>
<comment type="caution">
    <text evidence="10">The sequence shown here is derived from an EMBL/GenBank/DDBJ whole genome shotgun (WGS) entry which is preliminary data.</text>
</comment>
<evidence type="ECO:0000256" key="1">
    <source>
        <dbReference type="ARBA" id="ARBA00022490"/>
    </source>
</evidence>
<keyword evidence="4" id="KW-0819">tRNA processing</keyword>
<keyword evidence="7" id="KW-0694">RNA-binding</keyword>
<sequence length="129" mass="13820">MLGRHRGLAAYTAGQRKGLGVGGSDFPLYVLRKDEERNAVVLGPEEALYSSELVAEEVNWVSAAEPSSPLRVTAKTRYSQSEAQATVYPLGGGRVRVVFDKPQRALTRGQSAVLYDGDELVAGGVIAEI</sequence>
<dbReference type="Gene3D" id="2.30.30.280">
    <property type="entry name" value="Adenine nucleotide alpha hydrolases-like domains"/>
    <property type="match status" value="1"/>
</dbReference>
<evidence type="ECO:0000313" key="10">
    <source>
        <dbReference type="EMBL" id="MPN30487.1"/>
    </source>
</evidence>
<dbReference type="InterPro" id="IPR046884">
    <property type="entry name" value="MnmA-like_central"/>
</dbReference>
<dbReference type="GO" id="GO:0005524">
    <property type="term" value="F:ATP binding"/>
    <property type="evidence" value="ECO:0007669"/>
    <property type="project" value="UniProtKB-KW"/>
</dbReference>
<evidence type="ECO:0000256" key="7">
    <source>
        <dbReference type="ARBA" id="ARBA00022884"/>
    </source>
</evidence>
<organism evidence="10">
    <name type="scientific">bioreactor metagenome</name>
    <dbReference type="NCBI Taxonomy" id="1076179"/>
    <lineage>
        <taxon>unclassified sequences</taxon>
        <taxon>metagenomes</taxon>
        <taxon>ecological metagenomes</taxon>
    </lineage>
</organism>
<name>A0A645GUQ9_9ZZZZ</name>
<keyword evidence="2" id="KW-0820">tRNA-binding</keyword>
<gene>
    <name evidence="10" type="primary">mnmA_53</name>
    <name evidence="10" type="ORF">SDC9_177958</name>
</gene>
<dbReference type="EMBL" id="VSSQ01081621">
    <property type="protein sequence ID" value="MPN30487.1"/>
    <property type="molecule type" value="Genomic_DNA"/>
</dbReference>
<evidence type="ECO:0000256" key="6">
    <source>
        <dbReference type="ARBA" id="ARBA00022840"/>
    </source>
</evidence>
<keyword evidence="6" id="KW-0067">ATP-binding</keyword>
<evidence type="ECO:0000256" key="4">
    <source>
        <dbReference type="ARBA" id="ARBA00022694"/>
    </source>
</evidence>
<proteinExistence type="predicted"/>
<dbReference type="Pfam" id="PF20259">
    <property type="entry name" value="tRNA_Me_trans_M"/>
    <property type="match status" value="1"/>
</dbReference>
<dbReference type="EC" id="2.8.1.13" evidence="10"/>
<evidence type="ECO:0000256" key="5">
    <source>
        <dbReference type="ARBA" id="ARBA00022741"/>
    </source>
</evidence>
<dbReference type="AlphaFoldDB" id="A0A645GUQ9"/>
<keyword evidence="3 10" id="KW-0808">Transferase</keyword>
<keyword evidence="1" id="KW-0963">Cytoplasm</keyword>
<evidence type="ECO:0000259" key="8">
    <source>
        <dbReference type="Pfam" id="PF20258"/>
    </source>
</evidence>
<evidence type="ECO:0000256" key="3">
    <source>
        <dbReference type="ARBA" id="ARBA00022679"/>
    </source>
</evidence>
<feature type="domain" description="tRNA-specific 2-thiouridylase MnmA-like C-terminal" evidence="8">
    <location>
        <begin position="51"/>
        <end position="126"/>
    </location>
</feature>
<dbReference type="GO" id="GO:0002143">
    <property type="term" value="P:tRNA wobble position uridine thiolation"/>
    <property type="evidence" value="ECO:0007669"/>
    <property type="project" value="TreeGrafter"/>
</dbReference>
<feature type="domain" description="tRNA-specific 2-thiouridylase MnmA-like central" evidence="9">
    <location>
        <begin position="2"/>
        <end position="43"/>
    </location>
</feature>